<evidence type="ECO:0000256" key="1">
    <source>
        <dbReference type="ARBA" id="ARBA00000971"/>
    </source>
</evidence>
<dbReference type="InterPro" id="IPR011990">
    <property type="entry name" value="TPR-like_helical_dom_sf"/>
</dbReference>
<evidence type="ECO:0000259" key="10">
    <source>
        <dbReference type="PROSITE" id="PS50059"/>
    </source>
</evidence>
<keyword evidence="4 8" id="KW-0802">TPR repeat</keyword>
<dbReference type="EMBL" id="HBKO01005443">
    <property type="protein sequence ID" value="CAE2197289.1"/>
    <property type="molecule type" value="Transcribed_RNA"/>
</dbReference>
<feature type="region of interest" description="Disordered" evidence="9">
    <location>
        <begin position="63"/>
        <end position="84"/>
    </location>
</feature>
<accession>A0A6V4G211</accession>
<dbReference type="PANTHER" id="PTHR46512:SF9">
    <property type="entry name" value="PEPTIDYLPROLYL ISOMERASE"/>
    <property type="match status" value="1"/>
</dbReference>
<dbReference type="AlphaFoldDB" id="A0A6V4G211"/>
<reference evidence="11" key="1">
    <citation type="submission" date="2021-01" db="EMBL/GenBank/DDBJ databases">
        <authorList>
            <person name="Corre E."/>
            <person name="Pelletier E."/>
            <person name="Niang G."/>
            <person name="Scheremetjew M."/>
            <person name="Finn R."/>
            <person name="Kale V."/>
            <person name="Holt S."/>
            <person name="Cochrane G."/>
            <person name="Meng A."/>
            <person name="Brown T."/>
            <person name="Cohen L."/>
        </authorList>
    </citation>
    <scope>NUCLEOTIDE SEQUENCE</scope>
    <source>
        <strain evidence="11">UIO037</strain>
    </source>
</reference>
<dbReference type="Pfam" id="PF00254">
    <property type="entry name" value="FKBP_C"/>
    <property type="match status" value="1"/>
</dbReference>
<feature type="repeat" description="TPR" evidence="8">
    <location>
        <begin position="272"/>
        <end position="305"/>
    </location>
</feature>
<evidence type="ECO:0000256" key="5">
    <source>
        <dbReference type="ARBA" id="ARBA00023110"/>
    </source>
</evidence>
<organism evidence="11">
    <name type="scientific">Prymnesium polylepis</name>
    <dbReference type="NCBI Taxonomy" id="72548"/>
    <lineage>
        <taxon>Eukaryota</taxon>
        <taxon>Haptista</taxon>
        <taxon>Haptophyta</taxon>
        <taxon>Prymnesiophyceae</taxon>
        <taxon>Prymnesiales</taxon>
        <taxon>Prymnesiaceae</taxon>
        <taxon>Prymnesium</taxon>
    </lineage>
</organism>
<dbReference type="Gene3D" id="1.25.40.10">
    <property type="entry name" value="Tetratricopeptide repeat domain"/>
    <property type="match status" value="1"/>
</dbReference>
<evidence type="ECO:0000256" key="6">
    <source>
        <dbReference type="ARBA" id="ARBA00023235"/>
    </source>
</evidence>
<dbReference type="SUPFAM" id="SSF54534">
    <property type="entry name" value="FKBP-like"/>
    <property type="match status" value="1"/>
</dbReference>
<dbReference type="Gene3D" id="3.10.50.40">
    <property type="match status" value="1"/>
</dbReference>
<keyword evidence="6 7" id="KW-0413">Isomerase</keyword>
<dbReference type="InterPro" id="IPR001179">
    <property type="entry name" value="PPIase_FKBP_dom"/>
</dbReference>
<dbReference type="PANTHER" id="PTHR46512">
    <property type="entry name" value="PEPTIDYLPROLYL ISOMERASE"/>
    <property type="match status" value="1"/>
</dbReference>
<protein>
    <recommendedName>
        <fullName evidence="2 7">peptidylprolyl isomerase</fullName>
        <ecNumber evidence="2 7">5.2.1.8</ecNumber>
    </recommendedName>
</protein>
<evidence type="ECO:0000256" key="3">
    <source>
        <dbReference type="ARBA" id="ARBA00022737"/>
    </source>
</evidence>
<dbReference type="FunFam" id="1.25.40.10:FF:000052">
    <property type="entry name" value="Aryl-hydrocarbon-interacting protein-like 1"/>
    <property type="match status" value="1"/>
</dbReference>
<proteinExistence type="predicted"/>
<evidence type="ECO:0000313" key="11">
    <source>
        <dbReference type="EMBL" id="CAE2197289.1"/>
    </source>
</evidence>
<dbReference type="InterPro" id="IPR050754">
    <property type="entry name" value="FKBP4/5/8-like"/>
</dbReference>
<dbReference type="SUPFAM" id="SSF48452">
    <property type="entry name" value="TPR-like"/>
    <property type="match status" value="1"/>
</dbReference>
<dbReference type="FunFam" id="3.10.50.40:FF:000006">
    <property type="entry name" value="Peptidyl-prolyl cis-trans isomerase"/>
    <property type="match status" value="1"/>
</dbReference>
<evidence type="ECO:0000256" key="2">
    <source>
        <dbReference type="ARBA" id="ARBA00013194"/>
    </source>
</evidence>
<dbReference type="PROSITE" id="PS50059">
    <property type="entry name" value="FKBP_PPIASE"/>
    <property type="match status" value="1"/>
</dbReference>
<keyword evidence="3" id="KW-0677">Repeat</keyword>
<dbReference type="SMART" id="SM00028">
    <property type="entry name" value="TPR"/>
    <property type="match status" value="3"/>
</dbReference>
<feature type="domain" description="PPIase FKBP-type" evidence="10">
    <location>
        <begin position="83"/>
        <end position="171"/>
    </location>
</feature>
<dbReference type="InterPro" id="IPR019734">
    <property type="entry name" value="TPR_rpt"/>
</dbReference>
<dbReference type="GO" id="GO:0003755">
    <property type="term" value="F:peptidyl-prolyl cis-trans isomerase activity"/>
    <property type="evidence" value="ECO:0007669"/>
    <property type="project" value="UniProtKB-KW"/>
</dbReference>
<feature type="region of interest" description="Disordered" evidence="9">
    <location>
        <begin position="1"/>
        <end position="24"/>
    </location>
</feature>
<evidence type="ECO:0000256" key="4">
    <source>
        <dbReference type="ARBA" id="ARBA00022803"/>
    </source>
</evidence>
<dbReference type="PROSITE" id="PS50005">
    <property type="entry name" value="TPR"/>
    <property type="match status" value="1"/>
</dbReference>
<evidence type="ECO:0000256" key="8">
    <source>
        <dbReference type="PROSITE-ProRule" id="PRU00339"/>
    </source>
</evidence>
<gene>
    <name evidence="11" type="ORF">CPOL0286_LOCUS2643</name>
</gene>
<dbReference type="EC" id="5.2.1.8" evidence="2 7"/>
<dbReference type="InterPro" id="IPR046357">
    <property type="entry name" value="PPIase_dom_sf"/>
</dbReference>
<name>A0A6V4G211_9EUKA</name>
<keyword evidence="5 7" id="KW-0697">Rotamase</keyword>
<comment type="catalytic activity">
    <reaction evidence="1 7">
        <text>[protein]-peptidylproline (omega=180) = [protein]-peptidylproline (omega=0)</text>
        <dbReference type="Rhea" id="RHEA:16237"/>
        <dbReference type="Rhea" id="RHEA-COMP:10747"/>
        <dbReference type="Rhea" id="RHEA-COMP:10748"/>
        <dbReference type="ChEBI" id="CHEBI:83833"/>
        <dbReference type="ChEBI" id="CHEBI:83834"/>
        <dbReference type="EC" id="5.2.1.8"/>
    </reaction>
</comment>
<evidence type="ECO:0000256" key="9">
    <source>
        <dbReference type="SAM" id="MobiDB-lite"/>
    </source>
</evidence>
<evidence type="ECO:0000256" key="7">
    <source>
        <dbReference type="PROSITE-ProRule" id="PRU00277"/>
    </source>
</evidence>
<sequence>MADAKGESHEHGHEHGHVEEAHGDGCERGCCGHDHDRAAIHDHGHDDGLLDLADKGDDISGEGGCFKSIQKEGKSAGGTPPPGSKVKVHYVGTLLDGSKFDSSRDRPGFFEFTIGQQQVIKGWDVGVATMHKGEVAVLTCRADYAYGASGHPPTIPPNATLKFEVELFGWKAERTKPVWQMSDGEKLSEAAASKAKGTDAFKAQEWAEAQELYADAAELTEGSFEEPAQADEAKTMRTSCLLNQAQCSLKLEEWHEAASTCAKVLEIDASNVKALFRRGTARTHLQEFEEAKADLREASRLDPKSRDIREAFALCKEKASSAKSSEKAMMAKMFG</sequence>